<reference evidence="2" key="3">
    <citation type="submission" date="2025-09" db="UniProtKB">
        <authorList>
            <consortium name="Ensembl"/>
        </authorList>
    </citation>
    <scope>IDENTIFICATION</scope>
</reference>
<proteinExistence type="predicted"/>
<keyword evidence="1" id="KW-0472">Membrane</keyword>
<keyword evidence="1" id="KW-0812">Transmembrane</keyword>
<sequence length="133" mass="15107">MSQITLWNSIKALSSWFPSFASLLPYTFISVAEGLCRLPRKMCSRGSCHSRETSCHGSRSSCHDSGSSCHYTFQREPVPQFPCVTPCCPPVQRYCPPVQTYCPPVQRYCPPVQPYCPQYTKNICKLPPTYPKY</sequence>
<protein>
    <recommendedName>
        <fullName evidence="4">Epidermal differentiation protein</fullName>
    </recommendedName>
</protein>
<organism evidence="2 3">
    <name type="scientific">Anas platyrhynchos platyrhynchos</name>
    <name type="common">Northern mallard</name>
    <dbReference type="NCBI Taxonomy" id="8840"/>
    <lineage>
        <taxon>Eukaryota</taxon>
        <taxon>Metazoa</taxon>
        <taxon>Chordata</taxon>
        <taxon>Craniata</taxon>
        <taxon>Vertebrata</taxon>
        <taxon>Euteleostomi</taxon>
        <taxon>Archelosauria</taxon>
        <taxon>Archosauria</taxon>
        <taxon>Dinosauria</taxon>
        <taxon>Saurischia</taxon>
        <taxon>Theropoda</taxon>
        <taxon>Coelurosauria</taxon>
        <taxon>Aves</taxon>
        <taxon>Neognathae</taxon>
        <taxon>Galloanserae</taxon>
        <taxon>Anseriformes</taxon>
        <taxon>Anatidae</taxon>
        <taxon>Anatinae</taxon>
        <taxon>Anas</taxon>
    </lineage>
</organism>
<dbReference type="AlphaFoldDB" id="A0A493TGM8"/>
<dbReference type="Proteomes" id="UP000016666">
    <property type="component" value="Chromosome 26"/>
</dbReference>
<reference evidence="2" key="2">
    <citation type="submission" date="2025-08" db="UniProtKB">
        <authorList>
            <consortium name="Ensembl"/>
        </authorList>
    </citation>
    <scope>IDENTIFICATION</scope>
</reference>
<evidence type="ECO:0000313" key="2">
    <source>
        <dbReference type="Ensembl" id="ENSAPLP00000024840.1"/>
    </source>
</evidence>
<evidence type="ECO:0008006" key="4">
    <source>
        <dbReference type="Google" id="ProtNLM"/>
    </source>
</evidence>
<name>A0A493TGM8_ANAPP</name>
<keyword evidence="1" id="KW-1133">Transmembrane helix</keyword>
<keyword evidence="3" id="KW-1185">Reference proteome</keyword>
<dbReference type="STRING" id="8840.ENSAPLP00000024840"/>
<dbReference type="Ensembl" id="ENSAPLT00000020307.1">
    <property type="protein sequence ID" value="ENSAPLP00000024840.1"/>
    <property type="gene ID" value="ENSAPLG00000020512.1"/>
</dbReference>
<dbReference type="GeneTree" id="ENSGT01030000234999"/>
<feature type="transmembrane region" description="Helical" evidence="1">
    <location>
        <begin position="16"/>
        <end position="36"/>
    </location>
</feature>
<evidence type="ECO:0000256" key="1">
    <source>
        <dbReference type="SAM" id="Phobius"/>
    </source>
</evidence>
<evidence type="ECO:0000313" key="3">
    <source>
        <dbReference type="Proteomes" id="UP000016666"/>
    </source>
</evidence>
<accession>A0A493TGM8</accession>
<reference evidence="2 3" key="1">
    <citation type="submission" date="2017-10" db="EMBL/GenBank/DDBJ databases">
        <title>A new Pekin duck reference genome.</title>
        <authorList>
            <person name="Hou Z.-C."/>
            <person name="Zhou Z.-K."/>
            <person name="Zhu F."/>
            <person name="Hou S.-S."/>
        </authorList>
    </citation>
    <scope>NUCLEOTIDE SEQUENCE [LARGE SCALE GENOMIC DNA]</scope>
</reference>